<dbReference type="EC" id="3.2.2.21" evidence="3"/>
<dbReference type="RefSeq" id="WP_084050575.1">
    <property type="nucleotide sequence ID" value="NZ_FWWU01000009.1"/>
</dbReference>
<evidence type="ECO:0000256" key="1">
    <source>
        <dbReference type="ARBA" id="ARBA00000086"/>
    </source>
</evidence>
<evidence type="ECO:0000259" key="6">
    <source>
        <dbReference type="SMART" id="SM00478"/>
    </source>
</evidence>
<sequence>MPAASPLPPLADHAEGLAWLSRDPALGAMLAPLPALPVLTPAPDPFGTLVRSVVGQQLSVKAAASIHTRLCTALGGVSAETLRGAVPENLRAQGLSWAKVRTVQALADAALSGAVDFEQLSALPDEEVIAALTPLPGIGRWTVEMFLLFGLARPDVFSFGDLVLRQGVERLYPEATTRAAQEAVVAAWSPYRSLASRAFWFEVALRRAAAKGGGEVSPLEPV</sequence>
<evidence type="ECO:0000256" key="5">
    <source>
        <dbReference type="ARBA" id="ARBA00023204"/>
    </source>
</evidence>
<dbReference type="GO" id="GO:0032131">
    <property type="term" value="F:alkylated DNA binding"/>
    <property type="evidence" value="ECO:0007669"/>
    <property type="project" value="TreeGrafter"/>
</dbReference>
<dbReference type="GO" id="GO:0043916">
    <property type="term" value="F:DNA-7-methylguanine glycosylase activity"/>
    <property type="evidence" value="ECO:0007669"/>
    <property type="project" value="TreeGrafter"/>
</dbReference>
<dbReference type="Gene3D" id="1.10.340.30">
    <property type="entry name" value="Hypothetical protein, domain 2"/>
    <property type="match status" value="1"/>
</dbReference>
<organism evidence="7 8">
    <name type="scientific">Deinococcus hopiensis KR-140</name>
    <dbReference type="NCBI Taxonomy" id="695939"/>
    <lineage>
        <taxon>Bacteria</taxon>
        <taxon>Thermotogati</taxon>
        <taxon>Deinococcota</taxon>
        <taxon>Deinococci</taxon>
        <taxon>Deinococcales</taxon>
        <taxon>Deinococcaceae</taxon>
        <taxon>Deinococcus</taxon>
    </lineage>
</organism>
<dbReference type="FunFam" id="1.10.340.30:FF:000004">
    <property type="entry name" value="DNA-3-methyladenine glycosylase II"/>
    <property type="match status" value="1"/>
</dbReference>
<gene>
    <name evidence="7" type="ORF">SAMN00790413_03113</name>
</gene>
<dbReference type="PANTHER" id="PTHR43003">
    <property type="entry name" value="DNA-3-METHYLADENINE GLYCOSYLASE"/>
    <property type="match status" value="1"/>
</dbReference>
<dbReference type="SMART" id="SM00478">
    <property type="entry name" value="ENDO3c"/>
    <property type="match status" value="1"/>
</dbReference>
<dbReference type="GO" id="GO:0006285">
    <property type="term" value="P:base-excision repair, AP site formation"/>
    <property type="evidence" value="ECO:0007669"/>
    <property type="project" value="TreeGrafter"/>
</dbReference>
<dbReference type="AlphaFoldDB" id="A0A1W1VRN8"/>
<dbReference type="STRING" id="695939.SAMN00790413_03113"/>
<reference evidence="7 8" key="1">
    <citation type="submission" date="2017-04" db="EMBL/GenBank/DDBJ databases">
        <authorList>
            <person name="Afonso C.L."/>
            <person name="Miller P.J."/>
            <person name="Scott M.A."/>
            <person name="Spackman E."/>
            <person name="Goraichik I."/>
            <person name="Dimitrov K.M."/>
            <person name="Suarez D.L."/>
            <person name="Swayne D.E."/>
        </authorList>
    </citation>
    <scope>NUCLEOTIDE SEQUENCE [LARGE SCALE GENOMIC DNA]</scope>
    <source>
        <strain evidence="7 8">KR-140</strain>
    </source>
</reference>
<comment type="catalytic activity">
    <reaction evidence="1">
        <text>Hydrolysis of alkylated DNA, releasing 3-methyladenine, 3-methylguanine, 7-methylguanine and 7-methyladenine.</text>
        <dbReference type="EC" id="3.2.2.21"/>
    </reaction>
</comment>
<feature type="domain" description="HhH-GPD" evidence="6">
    <location>
        <begin position="54"/>
        <end position="204"/>
    </location>
</feature>
<proteinExistence type="inferred from homology"/>
<protein>
    <recommendedName>
        <fullName evidence="3">DNA-3-methyladenine glycosylase II</fullName>
        <ecNumber evidence="3">3.2.2.21</ecNumber>
    </recommendedName>
</protein>
<evidence type="ECO:0000256" key="3">
    <source>
        <dbReference type="ARBA" id="ARBA00012000"/>
    </source>
</evidence>
<name>A0A1W1VRN8_9DEIO</name>
<accession>A0A1W1VRN8</accession>
<dbReference type="PANTHER" id="PTHR43003:SF5">
    <property type="entry name" value="DNA-3-METHYLADENINE GLYCOSYLASE"/>
    <property type="match status" value="1"/>
</dbReference>
<dbReference type="EMBL" id="FWWU01000009">
    <property type="protein sequence ID" value="SMB96017.1"/>
    <property type="molecule type" value="Genomic_DNA"/>
</dbReference>
<dbReference type="Gene3D" id="1.10.1670.40">
    <property type="match status" value="1"/>
</dbReference>
<dbReference type="Pfam" id="PF00730">
    <property type="entry name" value="HhH-GPD"/>
    <property type="match status" value="1"/>
</dbReference>
<comment type="similarity">
    <text evidence="2">Belongs to the alkylbase DNA glycosidase AlkA family.</text>
</comment>
<keyword evidence="5" id="KW-0234">DNA repair</keyword>
<dbReference type="OrthoDB" id="9785929at2"/>
<dbReference type="GO" id="GO:0008725">
    <property type="term" value="F:DNA-3-methyladenine glycosylase activity"/>
    <property type="evidence" value="ECO:0007669"/>
    <property type="project" value="TreeGrafter"/>
</dbReference>
<dbReference type="GO" id="GO:0005737">
    <property type="term" value="C:cytoplasm"/>
    <property type="evidence" value="ECO:0007669"/>
    <property type="project" value="TreeGrafter"/>
</dbReference>
<dbReference type="Proteomes" id="UP000192582">
    <property type="component" value="Unassembled WGS sequence"/>
</dbReference>
<evidence type="ECO:0000256" key="4">
    <source>
        <dbReference type="ARBA" id="ARBA00022763"/>
    </source>
</evidence>
<dbReference type="SUPFAM" id="SSF48150">
    <property type="entry name" value="DNA-glycosylase"/>
    <property type="match status" value="1"/>
</dbReference>
<evidence type="ECO:0000313" key="8">
    <source>
        <dbReference type="Proteomes" id="UP000192582"/>
    </source>
</evidence>
<dbReference type="GO" id="GO:0032993">
    <property type="term" value="C:protein-DNA complex"/>
    <property type="evidence" value="ECO:0007669"/>
    <property type="project" value="TreeGrafter"/>
</dbReference>
<keyword evidence="4" id="KW-0227">DNA damage</keyword>
<evidence type="ECO:0000256" key="2">
    <source>
        <dbReference type="ARBA" id="ARBA00010817"/>
    </source>
</evidence>
<dbReference type="InterPro" id="IPR003265">
    <property type="entry name" value="HhH-GPD_domain"/>
</dbReference>
<dbReference type="InterPro" id="IPR051912">
    <property type="entry name" value="Alkylbase_DNA_Glycosylase/TA"/>
</dbReference>
<dbReference type="CDD" id="cd00056">
    <property type="entry name" value="ENDO3c"/>
    <property type="match status" value="1"/>
</dbReference>
<dbReference type="GO" id="GO:0006307">
    <property type="term" value="P:DNA alkylation repair"/>
    <property type="evidence" value="ECO:0007669"/>
    <property type="project" value="TreeGrafter"/>
</dbReference>
<evidence type="ECO:0000313" key="7">
    <source>
        <dbReference type="EMBL" id="SMB96017.1"/>
    </source>
</evidence>
<dbReference type="InterPro" id="IPR011257">
    <property type="entry name" value="DNA_glycosylase"/>
</dbReference>
<keyword evidence="8" id="KW-1185">Reference proteome</keyword>